<dbReference type="InterPro" id="IPR036188">
    <property type="entry name" value="FAD/NAD-bd_sf"/>
</dbReference>
<dbReference type="InterPro" id="IPR050464">
    <property type="entry name" value="Zeta_carotene_desat/Oxidored"/>
</dbReference>
<organism evidence="1 2">
    <name type="scientific">Tuber magnatum</name>
    <name type="common">white Piedmont truffle</name>
    <dbReference type="NCBI Taxonomy" id="42249"/>
    <lineage>
        <taxon>Eukaryota</taxon>
        <taxon>Fungi</taxon>
        <taxon>Dikarya</taxon>
        <taxon>Ascomycota</taxon>
        <taxon>Pezizomycotina</taxon>
        <taxon>Pezizomycetes</taxon>
        <taxon>Pezizales</taxon>
        <taxon>Tuberaceae</taxon>
        <taxon>Tuber</taxon>
    </lineage>
</organism>
<dbReference type="OrthoDB" id="5977668at2759"/>
<dbReference type="STRING" id="42249.A0A317SSZ5"/>
<keyword evidence="2" id="KW-1185">Reference proteome</keyword>
<dbReference type="SUPFAM" id="SSF51905">
    <property type="entry name" value="FAD/NAD(P)-binding domain"/>
    <property type="match status" value="1"/>
</dbReference>
<dbReference type="EMBL" id="PYWC01000021">
    <property type="protein sequence ID" value="PWW77523.1"/>
    <property type="molecule type" value="Genomic_DNA"/>
</dbReference>
<gene>
    <name evidence="1" type="ORF">C7212DRAFT_351042</name>
</gene>
<protein>
    <submittedName>
        <fullName evidence="1">Uncharacterized protein</fullName>
    </submittedName>
</protein>
<dbReference type="AlphaFoldDB" id="A0A317SSZ5"/>
<evidence type="ECO:0000313" key="2">
    <source>
        <dbReference type="Proteomes" id="UP000246991"/>
    </source>
</evidence>
<reference evidence="1 2" key="1">
    <citation type="submission" date="2018-03" db="EMBL/GenBank/DDBJ databases">
        <title>Genomes of Pezizomycetes fungi and the evolution of truffles.</title>
        <authorList>
            <person name="Murat C."/>
            <person name="Payen T."/>
            <person name="Noel B."/>
            <person name="Kuo A."/>
            <person name="Martin F.M."/>
        </authorList>
    </citation>
    <scope>NUCLEOTIDE SEQUENCE [LARGE SCALE GENOMIC DNA]</scope>
    <source>
        <strain evidence="1">091103-1</strain>
    </source>
</reference>
<evidence type="ECO:0000313" key="1">
    <source>
        <dbReference type="EMBL" id="PWW77523.1"/>
    </source>
</evidence>
<proteinExistence type="predicted"/>
<accession>A0A317SSZ5</accession>
<dbReference type="PANTHER" id="PTHR42923">
    <property type="entry name" value="PROTOPORPHYRINOGEN OXIDASE"/>
    <property type="match status" value="1"/>
</dbReference>
<sequence>MLPKKVALAGSGVSGLGPPEVHLFEVNDCIGGHMNTVPFTYNGQSTMVDTEVAVMNTATYHIASVPAAMTFGVSRDAGASDGLAPTMWRMLFDTIRFNALAIDLPEMKEAKEGCEEESIRAHPDREGYSQVFRDDYLIPMTEALWNTSLDKCALDKAQMAYHSGRIRAISTQYNHIIPAPHDDQALRLLGESATSLEKDILSCFQTNLNTSVHRPHTPVLLSIALPTSGHSDILVTLNPLAPPDSSKVQGEYTYRHPLHTPQTVATQNKRGMSSAGAWTNCGFHEGGFTCGLRVGMPPGGVILCHGGVFDAKESERVAVPHIPYR</sequence>
<dbReference type="GO" id="GO:0016491">
    <property type="term" value="F:oxidoreductase activity"/>
    <property type="evidence" value="ECO:0007669"/>
    <property type="project" value="TreeGrafter"/>
</dbReference>
<dbReference type="Proteomes" id="UP000246991">
    <property type="component" value="Unassembled WGS sequence"/>
</dbReference>
<comment type="caution">
    <text evidence="1">The sequence shown here is derived from an EMBL/GenBank/DDBJ whole genome shotgun (WGS) entry which is preliminary data.</text>
</comment>
<dbReference type="PANTHER" id="PTHR42923:SF17">
    <property type="entry name" value="AMINE OXIDASE DOMAIN-CONTAINING PROTEIN"/>
    <property type="match status" value="1"/>
</dbReference>
<name>A0A317SSZ5_9PEZI</name>